<reference evidence="1 2" key="1">
    <citation type="submission" date="2016-06" db="EMBL/GenBank/DDBJ databases">
        <authorList>
            <person name="Olsen C.W."/>
            <person name="Carey S."/>
            <person name="Hinshaw L."/>
            <person name="Karasin A.I."/>
        </authorList>
    </citation>
    <scope>NUCLEOTIDE SEQUENCE [LARGE SCALE GENOMIC DNA]</scope>
    <source>
        <strain evidence="1 2">LZ-22</strain>
    </source>
</reference>
<evidence type="ECO:0000313" key="2">
    <source>
        <dbReference type="Proteomes" id="UP000199086"/>
    </source>
</evidence>
<sequence>MTHDADLEYLLLPPDPDQAPGWRAWPAPVRRRAALCALLDRIETLVGDGRRICVLVPDEERRAWRGLGVALESYAAVSVAAADAARDRKGAERVPMPADAAQARAGRHGAAMLGARDLPVRHLGATVAGDSGTTPWTGPWAVITDEGWRTRLSPEALLDPVLGLRPGQRLQALVTLEAEPRLVSAWH</sequence>
<proteinExistence type="predicted"/>
<accession>A0A1G6GRC5</accession>
<protein>
    <submittedName>
        <fullName evidence="1">Uncharacterized protein</fullName>
    </submittedName>
</protein>
<organism evidence="1 2">
    <name type="scientific">Raineyella antarctica</name>
    <dbReference type="NCBI Taxonomy" id="1577474"/>
    <lineage>
        <taxon>Bacteria</taxon>
        <taxon>Bacillati</taxon>
        <taxon>Actinomycetota</taxon>
        <taxon>Actinomycetes</taxon>
        <taxon>Propionibacteriales</taxon>
        <taxon>Propionibacteriaceae</taxon>
        <taxon>Raineyella</taxon>
    </lineage>
</organism>
<dbReference type="Proteomes" id="UP000199086">
    <property type="component" value="Unassembled WGS sequence"/>
</dbReference>
<dbReference type="RefSeq" id="WP_092609066.1">
    <property type="nucleotide sequence ID" value="NZ_FMYF01000004.1"/>
</dbReference>
<dbReference type="AlphaFoldDB" id="A0A1G6GRC5"/>
<dbReference type="EMBL" id="FMYF01000004">
    <property type="protein sequence ID" value="SDB84439.1"/>
    <property type="molecule type" value="Genomic_DNA"/>
</dbReference>
<name>A0A1G6GRC5_9ACTN</name>
<gene>
    <name evidence="1" type="ORF">GA0111570_104301</name>
</gene>
<keyword evidence="2" id="KW-1185">Reference proteome</keyword>
<evidence type="ECO:0000313" key="1">
    <source>
        <dbReference type="EMBL" id="SDB84439.1"/>
    </source>
</evidence>
<dbReference type="OrthoDB" id="9758957at2"/>
<dbReference type="STRING" id="1577474.GA0111570_104301"/>